<dbReference type="EMBL" id="CAMGYJ010000011">
    <property type="protein sequence ID" value="CAI0558746.1"/>
    <property type="molecule type" value="Genomic_DNA"/>
</dbReference>
<name>A0AAV0RN95_9ROSI</name>
<comment type="caution">
    <text evidence="2">The sequence shown here is derived from an EMBL/GenBank/DDBJ whole genome shotgun (WGS) entry which is preliminary data.</text>
</comment>
<sequence length="100" mass="11220">MKMSIFVSGLKFCSCVALLDDLGSEPVPATGNLLDFCYPGRSSASSIGRRTGFSFPLWIHLRTIIEERLLAPFTCMLINLQRRGTCSLRFYLRLVCDLLV</sequence>
<feature type="chain" id="PRO_5043942429" description="Secreted protein" evidence="1">
    <location>
        <begin position="18"/>
        <end position="100"/>
    </location>
</feature>
<keyword evidence="1" id="KW-0732">Signal</keyword>
<feature type="signal peptide" evidence="1">
    <location>
        <begin position="1"/>
        <end position="17"/>
    </location>
</feature>
<gene>
    <name evidence="2" type="ORF">LITE_LOCUS48906</name>
</gene>
<dbReference type="Proteomes" id="UP001154282">
    <property type="component" value="Unassembled WGS sequence"/>
</dbReference>
<dbReference type="AlphaFoldDB" id="A0AAV0RN95"/>
<evidence type="ECO:0000313" key="2">
    <source>
        <dbReference type="EMBL" id="CAI0558746.1"/>
    </source>
</evidence>
<evidence type="ECO:0000313" key="3">
    <source>
        <dbReference type="Proteomes" id="UP001154282"/>
    </source>
</evidence>
<evidence type="ECO:0008006" key="4">
    <source>
        <dbReference type="Google" id="ProtNLM"/>
    </source>
</evidence>
<keyword evidence="3" id="KW-1185">Reference proteome</keyword>
<reference evidence="2" key="1">
    <citation type="submission" date="2022-08" db="EMBL/GenBank/DDBJ databases">
        <authorList>
            <person name="Gutierrez-Valencia J."/>
        </authorList>
    </citation>
    <scope>NUCLEOTIDE SEQUENCE</scope>
</reference>
<organism evidence="2 3">
    <name type="scientific">Linum tenue</name>
    <dbReference type="NCBI Taxonomy" id="586396"/>
    <lineage>
        <taxon>Eukaryota</taxon>
        <taxon>Viridiplantae</taxon>
        <taxon>Streptophyta</taxon>
        <taxon>Embryophyta</taxon>
        <taxon>Tracheophyta</taxon>
        <taxon>Spermatophyta</taxon>
        <taxon>Magnoliopsida</taxon>
        <taxon>eudicotyledons</taxon>
        <taxon>Gunneridae</taxon>
        <taxon>Pentapetalae</taxon>
        <taxon>rosids</taxon>
        <taxon>fabids</taxon>
        <taxon>Malpighiales</taxon>
        <taxon>Linaceae</taxon>
        <taxon>Linum</taxon>
    </lineage>
</organism>
<protein>
    <recommendedName>
        <fullName evidence="4">Secreted protein</fullName>
    </recommendedName>
</protein>
<accession>A0AAV0RN95</accession>
<proteinExistence type="predicted"/>
<evidence type="ECO:0000256" key="1">
    <source>
        <dbReference type="SAM" id="SignalP"/>
    </source>
</evidence>